<name>A0ACB7RJT8_HYAAI</name>
<protein>
    <submittedName>
        <fullName evidence="1">Uncharacterized protein</fullName>
    </submittedName>
</protein>
<evidence type="ECO:0000313" key="1">
    <source>
        <dbReference type="EMBL" id="KAH6922705.1"/>
    </source>
</evidence>
<gene>
    <name evidence="1" type="ORF">HPB50_018321</name>
</gene>
<organism evidence="1 2">
    <name type="scientific">Hyalomma asiaticum</name>
    <name type="common">Tick</name>
    <dbReference type="NCBI Taxonomy" id="266040"/>
    <lineage>
        <taxon>Eukaryota</taxon>
        <taxon>Metazoa</taxon>
        <taxon>Ecdysozoa</taxon>
        <taxon>Arthropoda</taxon>
        <taxon>Chelicerata</taxon>
        <taxon>Arachnida</taxon>
        <taxon>Acari</taxon>
        <taxon>Parasitiformes</taxon>
        <taxon>Ixodida</taxon>
        <taxon>Ixodoidea</taxon>
        <taxon>Ixodidae</taxon>
        <taxon>Hyalomminae</taxon>
        <taxon>Hyalomma</taxon>
    </lineage>
</organism>
<comment type="caution">
    <text evidence="1">The sequence shown here is derived from an EMBL/GenBank/DDBJ whole genome shotgun (WGS) entry which is preliminary data.</text>
</comment>
<sequence>MCDSSCKVYTVDVGCDTSYIFYNKFYDSGFSDNVCNCCSIPVRKKHNDKYESINFESTKRNRSQQCHSSYIFYNKFYDNAFSDNVCNRCSHYIPGRKKHSSKDESINYESTERHCSQQCHNSYIFYNKFYDNAFSDNVCNRCSHYIPGRKKHSSKDESINYESTERHCSQQCHNSYIFYNKFYDNAFSDNVCNRCSHYIPGRKKHSSKDESINYESTERHCSQQCHNSYIFYNKFYDNAFSDNVCNRCSHYIPGRKKHSSKDESINYESTERHCSQQCHNSYIFYNKFYDNAFSDNVCNRCSHYIPGRKKHSSKDESINYESTERHCSQQCHNSYIFYNKFYDNAFSDNVCNRCSHYIPGRKKHSSKDESINYESTERHCSQQCHNSYIFYNKFYDNAFSDNVCNRCSHYIPGRKKHSSKDESINYESTERHCSQQCHNSYIFYNNFYDNAFSDNVCNRCSHYIPGRKKHSSKDESINYESTERHCSQQCHNSYIFYNKFYDNAFSDNVCNRCSHYIPGRKKHSSKDESINYESTERHCSQQCHNSYTRYEFYGSGVSGNARNRYIHCSPGRRKHTNNNKSDNRESTRRHCSQQHHNSYIRYNKFYGSGFSDNARNRYIHCSPGRRKHTNNNKSDNRGSSKRHCSQQYHNRLRTAGAMRKMLRKGFLAQCILLMAVGGWVETDAANTTTGLSTTTTPNGTTTTEPDLDAGCSETVCKLPKCACASGEPPAGLRADQMPQFVTLTFDDAVNVANMAFYRELLEGHRRKNKKNGCGIAATFFVSHEYTDYVAVNQLYSWGNEIALHSISHRTAPDYWHTINSTQWEREVSDQKRMMQEFANVPAANVNGVRGPFLYTGGDQGFRMLQQHFKYDCTLVHQRVRGSEDPVFPYTMDFGFGRNCMVHPCPELKYPGLWVMPMNVLFRKRSGQVYPCAMADACLPQPVTANDTFEYLRSNFEEDYYKNKRAPFPLFVHEAYLRHPDRKQGYLQFIDWLLEKDDVYIVTISEVLDFMQNPKPLGIYNQQSCPGRLSPVKSTCLKSRTCNYKKTPLGGDRYMTTCSQCPKNYPWVGNPMGDK</sequence>
<accession>A0ACB7RJT8</accession>
<keyword evidence="2" id="KW-1185">Reference proteome</keyword>
<dbReference type="Proteomes" id="UP000821845">
    <property type="component" value="Chromosome 9"/>
</dbReference>
<dbReference type="EMBL" id="CM023489">
    <property type="protein sequence ID" value="KAH6922705.1"/>
    <property type="molecule type" value="Genomic_DNA"/>
</dbReference>
<proteinExistence type="predicted"/>
<reference evidence="1" key="1">
    <citation type="submission" date="2020-05" db="EMBL/GenBank/DDBJ databases">
        <title>Large-scale comparative analyses of tick genomes elucidate their genetic diversity and vector capacities.</title>
        <authorList>
            <person name="Jia N."/>
            <person name="Wang J."/>
            <person name="Shi W."/>
            <person name="Du L."/>
            <person name="Sun Y."/>
            <person name="Zhan W."/>
            <person name="Jiang J."/>
            <person name="Wang Q."/>
            <person name="Zhang B."/>
            <person name="Ji P."/>
            <person name="Sakyi L.B."/>
            <person name="Cui X."/>
            <person name="Yuan T."/>
            <person name="Jiang B."/>
            <person name="Yang W."/>
            <person name="Lam T.T.-Y."/>
            <person name="Chang Q."/>
            <person name="Ding S."/>
            <person name="Wang X."/>
            <person name="Zhu J."/>
            <person name="Ruan X."/>
            <person name="Zhao L."/>
            <person name="Wei J."/>
            <person name="Que T."/>
            <person name="Du C."/>
            <person name="Cheng J."/>
            <person name="Dai P."/>
            <person name="Han X."/>
            <person name="Huang E."/>
            <person name="Gao Y."/>
            <person name="Liu J."/>
            <person name="Shao H."/>
            <person name="Ye R."/>
            <person name="Li L."/>
            <person name="Wei W."/>
            <person name="Wang X."/>
            <person name="Wang C."/>
            <person name="Yang T."/>
            <person name="Huo Q."/>
            <person name="Li W."/>
            <person name="Guo W."/>
            <person name="Chen H."/>
            <person name="Zhou L."/>
            <person name="Ni X."/>
            <person name="Tian J."/>
            <person name="Zhou Y."/>
            <person name="Sheng Y."/>
            <person name="Liu T."/>
            <person name="Pan Y."/>
            <person name="Xia L."/>
            <person name="Li J."/>
            <person name="Zhao F."/>
            <person name="Cao W."/>
        </authorList>
    </citation>
    <scope>NUCLEOTIDE SEQUENCE</scope>
    <source>
        <strain evidence="1">Hyas-2018</strain>
    </source>
</reference>
<evidence type="ECO:0000313" key="2">
    <source>
        <dbReference type="Proteomes" id="UP000821845"/>
    </source>
</evidence>